<dbReference type="Gene3D" id="3.30.160.60">
    <property type="entry name" value="Classic Zinc Finger"/>
    <property type="match status" value="1"/>
</dbReference>
<reference evidence="13" key="1">
    <citation type="submission" date="2023-03" db="EMBL/GenBank/DDBJ databases">
        <title>Massive genome expansion in bonnet fungi (Mycena s.s.) driven by repeated elements and novel gene families across ecological guilds.</title>
        <authorList>
            <consortium name="Lawrence Berkeley National Laboratory"/>
            <person name="Harder C.B."/>
            <person name="Miyauchi S."/>
            <person name="Viragh M."/>
            <person name="Kuo A."/>
            <person name="Thoen E."/>
            <person name="Andreopoulos B."/>
            <person name="Lu D."/>
            <person name="Skrede I."/>
            <person name="Drula E."/>
            <person name="Henrissat B."/>
            <person name="Morin E."/>
            <person name="Kohler A."/>
            <person name="Barry K."/>
            <person name="LaButti K."/>
            <person name="Morin E."/>
            <person name="Salamov A."/>
            <person name="Lipzen A."/>
            <person name="Mereny Z."/>
            <person name="Hegedus B."/>
            <person name="Baldrian P."/>
            <person name="Stursova M."/>
            <person name="Weitz H."/>
            <person name="Taylor A."/>
            <person name="Grigoriev I.V."/>
            <person name="Nagy L.G."/>
            <person name="Martin F."/>
            <person name="Kauserud H."/>
        </authorList>
    </citation>
    <scope>NUCLEOTIDE SEQUENCE</scope>
    <source>
        <strain evidence="13">CBHHK188m</strain>
    </source>
</reference>
<feature type="compositionally biased region" description="Low complexity" evidence="11">
    <location>
        <begin position="162"/>
        <end position="172"/>
    </location>
</feature>
<evidence type="ECO:0000313" key="13">
    <source>
        <dbReference type="EMBL" id="KAJ7771348.1"/>
    </source>
</evidence>
<name>A0AAD7NQW4_9AGAR</name>
<dbReference type="GO" id="GO:0008270">
    <property type="term" value="F:zinc ion binding"/>
    <property type="evidence" value="ECO:0007669"/>
    <property type="project" value="UniProtKB-KW"/>
</dbReference>
<dbReference type="AlphaFoldDB" id="A0AAD7NQW4"/>
<sequence>MSWHLDLDRRFSRLTVLTPSSLAVTLFGLYKIYYGPLLLLSNAPSDSALHPSALQFSMNAAPPFYTSSRAHHPGTSGSRYYRDDALDGNSLRPINPLRMRPRQEFGAPESDFSLRPVSVSPPIRPEHSNARAHARADALHRAVQSASGKRTHDKEVTQIYHADSSSTSSPSRPRARPDDRFPAPPSLSVFNAPTATYMWPHFQASSQMKHSPVLYAIPHSDRRMSPSSGSDSEPEDSEFGSYSLHRVLPPSSRFRQPEEMHAHKRSPFRAWEDPHPRPPSIPKREPSTEIQRFIPSPVNSVHVLDSDLRASPESSSSSEHASPIYDIGLPPRQDHRSSFAIAPSRGVSVSAPGSRRPSPSTASSTHSESNQMFPSNSRPVPSQPPAVPTPHQNWEDHAVQIRNPEGGVAFQCTWSTPDGPCHYWSKKQLVKRHVETTHLKFKPFVCDICNKAFPQKTSLEIHRHGHTGEQPHLCNFSCGQSFKDPARRHRHHVEVHGYIPKTGKRKQQGSGPQLQDPSPYESLPPLRMNSDSTSSGR</sequence>
<dbReference type="PROSITE" id="PS50157">
    <property type="entry name" value="ZINC_FINGER_C2H2_2"/>
    <property type="match status" value="2"/>
</dbReference>
<evidence type="ECO:0000256" key="3">
    <source>
        <dbReference type="ARBA" id="ARBA00022737"/>
    </source>
</evidence>
<dbReference type="SMART" id="SM00355">
    <property type="entry name" value="ZnF_C2H2"/>
    <property type="match status" value="2"/>
</dbReference>
<dbReference type="GO" id="GO:0005667">
    <property type="term" value="C:transcription regulator complex"/>
    <property type="evidence" value="ECO:0007669"/>
    <property type="project" value="TreeGrafter"/>
</dbReference>
<dbReference type="GO" id="GO:0000785">
    <property type="term" value="C:chromatin"/>
    <property type="evidence" value="ECO:0007669"/>
    <property type="project" value="TreeGrafter"/>
</dbReference>
<dbReference type="FunFam" id="3.30.160.60:FF:000322">
    <property type="entry name" value="GDNF-inducible zinc finger protein 1"/>
    <property type="match status" value="1"/>
</dbReference>
<keyword evidence="14" id="KW-1185">Reference proteome</keyword>
<keyword evidence="8" id="KW-0804">Transcription</keyword>
<feature type="region of interest" description="Disordered" evidence="11">
    <location>
        <begin position="497"/>
        <end position="537"/>
    </location>
</feature>
<keyword evidence="9" id="KW-0539">Nucleus</keyword>
<evidence type="ECO:0000256" key="8">
    <source>
        <dbReference type="ARBA" id="ARBA00023163"/>
    </source>
</evidence>
<dbReference type="EMBL" id="JARJLG010000021">
    <property type="protein sequence ID" value="KAJ7771348.1"/>
    <property type="molecule type" value="Genomic_DNA"/>
</dbReference>
<dbReference type="PANTHER" id="PTHR14003:SF19">
    <property type="entry name" value="YY2 TRANSCRIPTION FACTOR"/>
    <property type="match status" value="1"/>
</dbReference>
<keyword evidence="6" id="KW-0805">Transcription regulation</keyword>
<feature type="domain" description="C2H2-type" evidence="12">
    <location>
        <begin position="472"/>
        <end position="496"/>
    </location>
</feature>
<feature type="region of interest" description="Disordered" evidence="11">
    <location>
        <begin position="219"/>
        <end position="392"/>
    </location>
</feature>
<dbReference type="GO" id="GO:0031519">
    <property type="term" value="C:PcG protein complex"/>
    <property type="evidence" value="ECO:0007669"/>
    <property type="project" value="TreeGrafter"/>
</dbReference>
<keyword evidence="5" id="KW-0862">Zinc</keyword>
<dbReference type="InterPro" id="IPR013087">
    <property type="entry name" value="Znf_C2H2_type"/>
</dbReference>
<evidence type="ECO:0000256" key="2">
    <source>
        <dbReference type="ARBA" id="ARBA00022723"/>
    </source>
</evidence>
<feature type="compositionally biased region" description="Low complexity" evidence="11">
    <location>
        <begin position="311"/>
        <end position="323"/>
    </location>
</feature>
<keyword evidence="3" id="KW-0677">Repeat</keyword>
<feature type="region of interest" description="Disordered" evidence="11">
    <location>
        <begin position="67"/>
        <end position="187"/>
    </location>
</feature>
<evidence type="ECO:0000256" key="6">
    <source>
        <dbReference type="ARBA" id="ARBA00023015"/>
    </source>
</evidence>
<accession>A0AAD7NQW4</accession>
<evidence type="ECO:0000259" key="12">
    <source>
        <dbReference type="PROSITE" id="PS50157"/>
    </source>
</evidence>
<proteinExistence type="predicted"/>
<gene>
    <name evidence="13" type="ORF">DFH07DRAFT_226675</name>
</gene>
<organism evidence="13 14">
    <name type="scientific">Mycena maculata</name>
    <dbReference type="NCBI Taxonomy" id="230809"/>
    <lineage>
        <taxon>Eukaryota</taxon>
        <taxon>Fungi</taxon>
        <taxon>Dikarya</taxon>
        <taxon>Basidiomycota</taxon>
        <taxon>Agaricomycotina</taxon>
        <taxon>Agaricomycetes</taxon>
        <taxon>Agaricomycetidae</taxon>
        <taxon>Agaricales</taxon>
        <taxon>Marasmiineae</taxon>
        <taxon>Mycenaceae</taxon>
        <taxon>Mycena</taxon>
    </lineage>
</organism>
<dbReference type="InterPro" id="IPR036236">
    <property type="entry name" value="Znf_C2H2_sf"/>
</dbReference>
<keyword evidence="4 10" id="KW-0863">Zinc-finger</keyword>
<evidence type="ECO:0000256" key="7">
    <source>
        <dbReference type="ARBA" id="ARBA00023125"/>
    </source>
</evidence>
<comment type="caution">
    <text evidence="13">The sequence shown here is derived from an EMBL/GenBank/DDBJ whole genome shotgun (WGS) entry which is preliminary data.</text>
</comment>
<dbReference type="PANTHER" id="PTHR14003">
    <property type="entry name" value="TRANSCRIPTIONAL REPRESSOR PROTEIN YY"/>
    <property type="match status" value="1"/>
</dbReference>
<feature type="compositionally biased region" description="Low complexity" evidence="11">
    <location>
        <begin position="347"/>
        <end position="369"/>
    </location>
</feature>
<evidence type="ECO:0000313" key="14">
    <source>
        <dbReference type="Proteomes" id="UP001215280"/>
    </source>
</evidence>
<evidence type="ECO:0000256" key="10">
    <source>
        <dbReference type="PROSITE-ProRule" id="PRU00042"/>
    </source>
</evidence>
<evidence type="ECO:0000256" key="9">
    <source>
        <dbReference type="ARBA" id="ARBA00023242"/>
    </source>
</evidence>
<dbReference type="SUPFAM" id="SSF57667">
    <property type="entry name" value="beta-beta-alpha zinc fingers"/>
    <property type="match status" value="1"/>
</dbReference>
<feature type="compositionally biased region" description="Basic and acidic residues" evidence="11">
    <location>
        <begin position="270"/>
        <end position="287"/>
    </location>
</feature>
<evidence type="ECO:0000256" key="11">
    <source>
        <dbReference type="SAM" id="MobiDB-lite"/>
    </source>
</evidence>
<dbReference type="Proteomes" id="UP001215280">
    <property type="component" value="Unassembled WGS sequence"/>
</dbReference>
<evidence type="ECO:0000256" key="5">
    <source>
        <dbReference type="ARBA" id="ARBA00022833"/>
    </source>
</evidence>
<feature type="domain" description="C2H2-type" evidence="12">
    <location>
        <begin position="444"/>
        <end position="471"/>
    </location>
</feature>
<evidence type="ECO:0000256" key="4">
    <source>
        <dbReference type="ARBA" id="ARBA00022771"/>
    </source>
</evidence>
<feature type="compositionally biased region" description="Basic and acidic residues" evidence="11">
    <location>
        <begin position="124"/>
        <end position="140"/>
    </location>
</feature>
<dbReference type="GO" id="GO:0000981">
    <property type="term" value="F:DNA-binding transcription factor activity, RNA polymerase II-specific"/>
    <property type="evidence" value="ECO:0007669"/>
    <property type="project" value="TreeGrafter"/>
</dbReference>
<protein>
    <recommendedName>
        <fullName evidence="12">C2H2-type domain-containing protein</fullName>
    </recommendedName>
</protein>
<comment type="subcellular location">
    <subcellularLocation>
        <location evidence="1">Nucleus</location>
    </subcellularLocation>
</comment>
<keyword evidence="7" id="KW-0238">DNA-binding</keyword>
<evidence type="ECO:0000256" key="1">
    <source>
        <dbReference type="ARBA" id="ARBA00004123"/>
    </source>
</evidence>
<dbReference type="GO" id="GO:0000978">
    <property type="term" value="F:RNA polymerase II cis-regulatory region sequence-specific DNA binding"/>
    <property type="evidence" value="ECO:0007669"/>
    <property type="project" value="TreeGrafter"/>
</dbReference>
<dbReference type="PROSITE" id="PS00028">
    <property type="entry name" value="ZINC_FINGER_C2H2_1"/>
    <property type="match status" value="2"/>
</dbReference>
<keyword evidence="2" id="KW-0479">Metal-binding</keyword>